<dbReference type="GO" id="GO:0005524">
    <property type="term" value="F:ATP binding"/>
    <property type="evidence" value="ECO:0007669"/>
    <property type="project" value="InterPro"/>
</dbReference>
<sequence length="747" mass="78175">MGRPPRRRRRLRGVLARQHPGGPAEPQQRRQGRGRGGRGRRDRRRRRRAGGRQQAVRRRRGPGLPAAAHQRGRPDRHAGPQRVRRGAGHLGARGRGRLRRAARRLSRAVGRRGGARVGIGPGPVVGLTREREVLTVALRTNRHVVLEGPPGTGKSTLLRAVAGETGHDVVFVEGNAELTPARLVGSYDPAAVMAGGYVPGSFVDGPLLTAMRGSGLLYLEELNRIPEETLNVLITVLTEGEIAVPRLGTVRAAAGFRLIAAMNPFDAVGTARVGQAIADRMCRVVLGYQDEAGERAIVAAVTDGHPRPVALAVALVRATREHRDLRTGSSVRGAIDLVLLLDGLLSLRGLERLEDRGAREAARDALHAALSGRVRVTEGVERTPESVLDEILAGIWPSDGVPPDPGTSSDGPPGPAPSPAGGGPGKAGGLPPEAAGPDSRSGQRERPGRRGPRQTARRELQLRHPSFDEVSPEVGALDEEAFAAVMGADPDAAAALLADLALATDRELRSAARRLAARVFVQVGRVGAARARGTRRLAPARGGDGDLDLERTLDRWSGPWPPAPEDVVARRWVGARRAVCLVVDRSGSMSGLGVAIAAVAAAGVVLAAGERLGTSVLAFADRVEVLQQHGRHRAPEDLVLALVGLRGHGRTDVAAALRAASAQLRTAAHADERVVVLLSDCLSTAGDPAEAALAGIDRLDVLCPLPAGGAEAEALVASRALAARGGGSVAAVRSLADLGPALTRLLG</sequence>
<evidence type="ECO:0000256" key="1">
    <source>
        <dbReference type="SAM" id="MobiDB-lite"/>
    </source>
</evidence>
<dbReference type="CDD" id="cd00009">
    <property type="entry name" value="AAA"/>
    <property type="match status" value="1"/>
</dbReference>
<feature type="region of interest" description="Disordered" evidence="1">
    <location>
        <begin position="1"/>
        <end position="97"/>
    </location>
</feature>
<dbReference type="InterPro" id="IPR011704">
    <property type="entry name" value="ATPase_dyneun-rel_AAA"/>
</dbReference>
<dbReference type="Gene3D" id="3.40.50.410">
    <property type="entry name" value="von Willebrand factor, type A domain"/>
    <property type="match status" value="1"/>
</dbReference>
<feature type="domain" description="AAA+ ATPase" evidence="2">
    <location>
        <begin position="140"/>
        <end position="329"/>
    </location>
</feature>
<feature type="compositionally biased region" description="Basic residues" evidence="1">
    <location>
        <begin position="82"/>
        <end position="97"/>
    </location>
</feature>
<comment type="caution">
    <text evidence="3">The sequence shown here is derived from an EMBL/GenBank/DDBJ whole genome shotgun (WGS) entry which is preliminary data.</text>
</comment>
<dbReference type="Proteomes" id="UP000479241">
    <property type="component" value="Unassembled WGS sequence"/>
</dbReference>
<feature type="compositionally biased region" description="Basic residues" evidence="1">
    <location>
        <begin position="1"/>
        <end position="12"/>
    </location>
</feature>
<dbReference type="EMBL" id="JAAGWG010000011">
    <property type="protein sequence ID" value="NEK85860.1"/>
    <property type="molecule type" value="Genomic_DNA"/>
</dbReference>
<dbReference type="InterPro" id="IPR008912">
    <property type="entry name" value="Uncharacterised_CoxE"/>
</dbReference>
<dbReference type="GO" id="GO:0016887">
    <property type="term" value="F:ATP hydrolysis activity"/>
    <property type="evidence" value="ECO:0007669"/>
    <property type="project" value="InterPro"/>
</dbReference>
<dbReference type="AlphaFoldDB" id="A0A6L9W334"/>
<dbReference type="SMART" id="SM00382">
    <property type="entry name" value="AAA"/>
    <property type="match status" value="1"/>
</dbReference>
<dbReference type="InterPro" id="IPR050764">
    <property type="entry name" value="CbbQ/NirQ/NorQ/GpvN"/>
</dbReference>
<dbReference type="InterPro" id="IPR027417">
    <property type="entry name" value="P-loop_NTPase"/>
</dbReference>
<dbReference type="Pfam" id="PF07728">
    <property type="entry name" value="AAA_5"/>
    <property type="match status" value="1"/>
</dbReference>
<name>A0A6L9W334_9ACTN</name>
<gene>
    <name evidence="3" type="ORF">GCU60_08805</name>
</gene>
<feature type="compositionally biased region" description="Basic and acidic residues" evidence="1">
    <location>
        <begin position="456"/>
        <end position="467"/>
    </location>
</feature>
<dbReference type="Gene3D" id="3.40.50.300">
    <property type="entry name" value="P-loop containing nucleotide triphosphate hydrolases"/>
    <property type="match status" value="1"/>
</dbReference>
<feature type="compositionally biased region" description="Basic residues" evidence="1">
    <location>
        <begin position="30"/>
        <end position="61"/>
    </location>
</feature>
<dbReference type="SUPFAM" id="SSF52540">
    <property type="entry name" value="P-loop containing nucleoside triphosphate hydrolases"/>
    <property type="match status" value="1"/>
</dbReference>
<organism evidence="3 4">
    <name type="scientific">Blastococcus saxobsidens</name>
    <dbReference type="NCBI Taxonomy" id="138336"/>
    <lineage>
        <taxon>Bacteria</taxon>
        <taxon>Bacillati</taxon>
        <taxon>Actinomycetota</taxon>
        <taxon>Actinomycetes</taxon>
        <taxon>Geodermatophilales</taxon>
        <taxon>Geodermatophilaceae</taxon>
        <taxon>Blastococcus</taxon>
    </lineage>
</organism>
<accession>A0A6L9W334</accession>
<dbReference type="PANTHER" id="PTHR42759:SF1">
    <property type="entry name" value="MAGNESIUM-CHELATASE SUBUNIT CHLD"/>
    <property type="match status" value="1"/>
</dbReference>
<evidence type="ECO:0000313" key="3">
    <source>
        <dbReference type="EMBL" id="NEK85860.1"/>
    </source>
</evidence>
<protein>
    <submittedName>
        <fullName evidence="3">AAA domain-containing protein</fullName>
    </submittedName>
</protein>
<dbReference type="InterPro" id="IPR003593">
    <property type="entry name" value="AAA+_ATPase"/>
</dbReference>
<evidence type="ECO:0000259" key="2">
    <source>
        <dbReference type="SMART" id="SM00382"/>
    </source>
</evidence>
<proteinExistence type="predicted"/>
<dbReference type="PANTHER" id="PTHR42759">
    <property type="entry name" value="MOXR FAMILY PROTEIN"/>
    <property type="match status" value="1"/>
</dbReference>
<feature type="region of interest" description="Disordered" evidence="1">
    <location>
        <begin position="395"/>
        <end position="473"/>
    </location>
</feature>
<dbReference type="SUPFAM" id="SSF53300">
    <property type="entry name" value="vWA-like"/>
    <property type="match status" value="1"/>
</dbReference>
<dbReference type="InterPro" id="IPR036465">
    <property type="entry name" value="vWFA_dom_sf"/>
</dbReference>
<reference evidence="3 4" key="1">
    <citation type="submission" date="2019-12" db="EMBL/GenBank/DDBJ databases">
        <title>the WGS of Blastococcus saxobsidens 67B17.</title>
        <authorList>
            <person name="Jiang Z."/>
        </authorList>
    </citation>
    <scope>NUCLEOTIDE SEQUENCE [LARGE SCALE GENOMIC DNA]</scope>
    <source>
        <strain evidence="3 4">67B17</strain>
    </source>
</reference>
<evidence type="ECO:0000313" key="4">
    <source>
        <dbReference type="Proteomes" id="UP000479241"/>
    </source>
</evidence>
<feature type="compositionally biased region" description="Low complexity" evidence="1">
    <location>
        <begin position="429"/>
        <end position="440"/>
    </location>
</feature>
<feature type="compositionally biased region" description="Low complexity" evidence="1">
    <location>
        <begin position="13"/>
        <end position="26"/>
    </location>
</feature>
<dbReference type="Pfam" id="PF05762">
    <property type="entry name" value="VWA_CoxE"/>
    <property type="match status" value="1"/>
</dbReference>